<feature type="transmembrane region" description="Helical" evidence="1">
    <location>
        <begin position="214"/>
        <end position="231"/>
    </location>
</feature>
<protein>
    <recommendedName>
        <fullName evidence="2">DUF6533 domain-containing protein</fullName>
    </recommendedName>
</protein>
<reference evidence="3 4" key="1">
    <citation type="submission" date="2015-04" db="EMBL/GenBank/DDBJ databases">
        <title>Complete genome sequence of Schizopora paradoxa KUC8140, a cosmopolitan wood degrader in East Asia.</title>
        <authorList>
            <consortium name="DOE Joint Genome Institute"/>
            <person name="Min B."/>
            <person name="Park H."/>
            <person name="Jang Y."/>
            <person name="Kim J.-J."/>
            <person name="Kim K.H."/>
            <person name="Pangilinan J."/>
            <person name="Lipzen A."/>
            <person name="Riley R."/>
            <person name="Grigoriev I.V."/>
            <person name="Spatafora J.W."/>
            <person name="Choi I.-G."/>
        </authorList>
    </citation>
    <scope>NUCLEOTIDE SEQUENCE [LARGE SCALE GENOMIC DNA]</scope>
    <source>
        <strain evidence="3 4">KUC8140</strain>
    </source>
</reference>
<feature type="domain" description="DUF6533" evidence="2">
    <location>
        <begin position="31"/>
        <end position="67"/>
    </location>
</feature>
<keyword evidence="1" id="KW-1133">Transmembrane helix</keyword>
<keyword evidence="1" id="KW-0812">Transmembrane</keyword>
<accession>A0A0H2RQN3</accession>
<dbReference type="InterPro" id="IPR045340">
    <property type="entry name" value="DUF6533"/>
</dbReference>
<dbReference type="InParanoid" id="A0A0H2RQN3"/>
<evidence type="ECO:0000259" key="2">
    <source>
        <dbReference type="Pfam" id="PF20151"/>
    </source>
</evidence>
<keyword evidence="4" id="KW-1185">Reference proteome</keyword>
<dbReference type="AlphaFoldDB" id="A0A0H2RQN3"/>
<name>A0A0H2RQN3_9AGAM</name>
<feature type="transmembrane region" description="Helical" evidence="1">
    <location>
        <begin position="59"/>
        <end position="76"/>
    </location>
</feature>
<evidence type="ECO:0000313" key="3">
    <source>
        <dbReference type="EMBL" id="KLO11788.1"/>
    </source>
</evidence>
<dbReference type="Pfam" id="PF20151">
    <property type="entry name" value="DUF6533"/>
    <property type="match status" value="1"/>
</dbReference>
<gene>
    <name evidence="3" type="ORF">SCHPADRAFT_891319</name>
</gene>
<keyword evidence="1" id="KW-0472">Membrane</keyword>
<dbReference type="EMBL" id="KQ085992">
    <property type="protein sequence ID" value="KLO11788.1"/>
    <property type="molecule type" value="Genomic_DNA"/>
</dbReference>
<organism evidence="3 4">
    <name type="scientific">Schizopora paradoxa</name>
    <dbReference type="NCBI Taxonomy" id="27342"/>
    <lineage>
        <taxon>Eukaryota</taxon>
        <taxon>Fungi</taxon>
        <taxon>Dikarya</taxon>
        <taxon>Basidiomycota</taxon>
        <taxon>Agaricomycotina</taxon>
        <taxon>Agaricomycetes</taxon>
        <taxon>Hymenochaetales</taxon>
        <taxon>Schizoporaceae</taxon>
        <taxon>Schizopora</taxon>
    </lineage>
</organism>
<dbReference type="Proteomes" id="UP000053477">
    <property type="component" value="Unassembled WGS sequence"/>
</dbReference>
<proteinExistence type="predicted"/>
<feature type="transmembrane region" description="Helical" evidence="1">
    <location>
        <begin position="133"/>
        <end position="153"/>
    </location>
</feature>
<feature type="transmembrane region" description="Helical" evidence="1">
    <location>
        <begin position="16"/>
        <end position="38"/>
    </location>
</feature>
<dbReference type="OrthoDB" id="3242376at2759"/>
<evidence type="ECO:0000256" key="1">
    <source>
        <dbReference type="SAM" id="Phobius"/>
    </source>
</evidence>
<evidence type="ECO:0000313" key="4">
    <source>
        <dbReference type="Proteomes" id="UP000053477"/>
    </source>
</evidence>
<sequence length="313" mass="35419">MTEGNPISISEENSRFMFVFLTVIMSNASVGISLYMILIYDILLTFDDELRYMWKWRKGLYPFLFFLIFSSIFVHGPTDLHSSRCATDIFIHYPLPSCEHYVRYEGSIHCVVVANASLIMLIRTVLLYGKNRWVAGVLCVLWCIEVASLAFFLTGSESKTCLKRYMPYVSECCTLVYKESLGDLDSISIAFTLVFDTFVLGLTVVRVHASGADGVLLLVFTIMIATTPTGIRSVAGQVAELLTAIVTSRLCIDIRKAGEYPSDESTRFDETRTASPMIFSENEELEIREPPRAFMGDTRQCYLRQESVYDFNA</sequence>
<feature type="transmembrane region" description="Helical" evidence="1">
    <location>
        <begin position="187"/>
        <end position="207"/>
    </location>
</feature>